<dbReference type="EMBL" id="CM055102">
    <property type="protein sequence ID" value="KAJ7538721.1"/>
    <property type="molecule type" value="Genomic_DNA"/>
</dbReference>
<keyword evidence="2" id="KW-1185">Reference proteome</keyword>
<gene>
    <name evidence="1" type="ORF">O6H91_11G060800</name>
</gene>
<evidence type="ECO:0000313" key="1">
    <source>
        <dbReference type="EMBL" id="KAJ7538721.1"/>
    </source>
</evidence>
<evidence type="ECO:0000313" key="2">
    <source>
        <dbReference type="Proteomes" id="UP001162992"/>
    </source>
</evidence>
<proteinExistence type="predicted"/>
<name>A0ACC2C9I9_DIPCM</name>
<organism evidence="1 2">
    <name type="scientific">Diphasiastrum complanatum</name>
    <name type="common">Issler's clubmoss</name>
    <name type="synonym">Lycopodium complanatum</name>
    <dbReference type="NCBI Taxonomy" id="34168"/>
    <lineage>
        <taxon>Eukaryota</taxon>
        <taxon>Viridiplantae</taxon>
        <taxon>Streptophyta</taxon>
        <taxon>Embryophyta</taxon>
        <taxon>Tracheophyta</taxon>
        <taxon>Lycopodiopsida</taxon>
        <taxon>Lycopodiales</taxon>
        <taxon>Lycopodiaceae</taxon>
        <taxon>Lycopodioideae</taxon>
        <taxon>Diphasiastrum</taxon>
    </lineage>
</organism>
<comment type="caution">
    <text evidence="1">The sequence shown here is derived from an EMBL/GenBank/DDBJ whole genome shotgun (WGS) entry which is preliminary data.</text>
</comment>
<protein>
    <submittedName>
        <fullName evidence="1">Uncharacterized protein</fullName>
    </submittedName>
</protein>
<dbReference type="Proteomes" id="UP001162992">
    <property type="component" value="Chromosome 11"/>
</dbReference>
<accession>A0ACC2C9I9</accession>
<reference evidence="2" key="1">
    <citation type="journal article" date="2024" name="Proc. Natl. Acad. Sci. U.S.A.">
        <title>Extraordinary preservation of gene collinearity over three hundred million years revealed in homosporous lycophytes.</title>
        <authorList>
            <person name="Li C."/>
            <person name="Wickell D."/>
            <person name="Kuo L.Y."/>
            <person name="Chen X."/>
            <person name="Nie B."/>
            <person name="Liao X."/>
            <person name="Peng D."/>
            <person name="Ji J."/>
            <person name="Jenkins J."/>
            <person name="Williams M."/>
            <person name="Shu S."/>
            <person name="Plott C."/>
            <person name="Barry K."/>
            <person name="Rajasekar S."/>
            <person name="Grimwood J."/>
            <person name="Han X."/>
            <person name="Sun S."/>
            <person name="Hou Z."/>
            <person name="He W."/>
            <person name="Dai G."/>
            <person name="Sun C."/>
            <person name="Schmutz J."/>
            <person name="Leebens-Mack J.H."/>
            <person name="Li F.W."/>
            <person name="Wang L."/>
        </authorList>
    </citation>
    <scope>NUCLEOTIDE SEQUENCE [LARGE SCALE GENOMIC DNA]</scope>
    <source>
        <strain evidence="2">cv. PW_Plant_1</strain>
    </source>
</reference>
<sequence length="125" mass="14198">MFKVTEVAFRSFYLDLCSLIGRRRSRLVGSERANLSYNMAVQIFFPSQNLALRKLNAIQLLTTTSFAASELEEHTFADDENDIAGIYNPDAVEVLCLVESFLLLVCQQLLQPHCVIENCPFYIQS</sequence>